<dbReference type="Proteomes" id="UP000274327">
    <property type="component" value="Unassembled WGS sequence"/>
</dbReference>
<keyword evidence="5" id="KW-1185">Reference proteome</keyword>
<proteinExistence type="predicted"/>
<feature type="compositionally biased region" description="Polar residues" evidence="2">
    <location>
        <begin position="577"/>
        <end position="587"/>
    </location>
</feature>
<protein>
    <submittedName>
        <fullName evidence="4">Glycosyl transferase family 1</fullName>
    </submittedName>
</protein>
<dbReference type="Gene3D" id="3.40.50.2000">
    <property type="entry name" value="Glycogen Phosphorylase B"/>
    <property type="match status" value="2"/>
</dbReference>
<evidence type="ECO:0000256" key="2">
    <source>
        <dbReference type="SAM" id="MobiDB-lite"/>
    </source>
</evidence>
<dbReference type="SUPFAM" id="SSF53756">
    <property type="entry name" value="UDP-Glycosyltransferase/glycogen phosphorylase"/>
    <property type="match status" value="2"/>
</dbReference>
<dbReference type="AlphaFoldDB" id="A0A426SI20"/>
<comment type="caution">
    <text evidence="4">The sequence shown here is derived from an EMBL/GenBank/DDBJ whole genome shotgun (WGS) entry which is preliminary data.</text>
</comment>
<dbReference type="InterPro" id="IPR001296">
    <property type="entry name" value="Glyco_trans_1"/>
</dbReference>
<feature type="region of interest" description="Disordered" evidence="2">
    <location>
        <begin position="551"/>
        <end position="647"/>
    </location>
</feature>
<organism evidence="4 5">
    <name type="scientific">Brachybacterium paraconglomeratum</name>
    <dbReference type="NCBI Taxonomy" id="173362"/>
    <lineage>
        <taxon>Bacteria</taxon>
        <taxon>Bacillati</taxon>
        <taxon>Actinomycetota</taxon>
        <taxon>Actinomycetes</taxon>
        <taxon>Micrococcales</taxon>
        <taxon>Dermabacteraceae</taxon>
        <taxon>Brachybacterium</taxon>
    </lineage>
</organism>
<name>A0A426SI20_9MICO</name>
<accession>A0A426SI20</accession>
<reference evidence="4 5" key="1">
    <citation type="submission" date="2018-07" db="EMBL/GenBank/DDBJ databases">
        <title>Brachybacteriurn paraconglorneratum KCTC 9916.</title>
        <authorList>
            <person name="Li Y."/>
        </authorList>
    </citation>
    <scope>NUCLEOTIDE SEQUENCE [LARGE SCALE GENOMIC DNA]</scope>
    <source>
        <strain evidence="4 5">KCTC 9916</strain>
    </source>
</reference>
<evidence type="ECO:0000256" key="1">
    <source>
        <dbReference type="ARBA" id="ARBA00022679"/>
    </source>
</evidence>
<evidence type="ECO:0000259" key="3">
    <source>
        <dbReference type="Pfam" id="PF00534"/>
    </source>
</evidence>
<gene>
    <name evidence="4" type="ORF">DS079_12720</name>
</gene>
<dbReference type="RefSeq" id="WP_126988254.1">
    <property type="nucleotide sequence ID" value="NZ_ML133858.1"/>
</dbReference>
<feature type="compositionally biased region" description="Low complexity" evidence="2">
    <location>
        <begin position="606"/>
        <end position="643"/>
    </location>
</feature>
<dbReference type="GO" id="GO:0016757">
    <property type="term" value="F:glycosyltransferase activity"/>
    <property type="evidence" value="ECO:0007669"/>
    <property type="project" value="InterPro"/>
</dbReference>
<dbReference type="GeneID" id="78121885"/>
<feature type="domain" description="Glycosyl transferase family 1" evidence="3">
    <location>
        <begin position="202"/>
        <end position="360"/>
    </location>
</feature>
<dbReference type="EMBL" id="QOCI01000010">
    <property type="protein sequence ID" value="RRR17809.1"/>
    <property type="molecule type" value="Genomic_DNA"/>
</dbReference>
<keyword evidence="1 4" id="KW-0808">Transferase</keyword>
<dbReference type="PANTHER" id="PTHR12526">
    <property type="entry name" value="GLYCOSYLTRANSFERASE"/>
    <property type="match status" value="1"/>
</dbReference>
<sequence length="1179" mass="127430">MILICVNELSGPTGYHKSVVETANALHRGGYPLAVLSFLGAGDGAELAMPRWPLDPGVPAYALQTLPAEGGRLLAANVHPVLAGRVYATPYAFTADQLAALRQLNEELTAEDTVIFTTPVQALAFQRALAGQERRPRTLLQVHGDYRHHDELWALVDEAREVIDRVQTVAEGLNEQFASRFDAADVVCIPNIHHPAQVVRKPRTGVEIVLPASFQHRKNQLDAIRALSRLEDDSVRLTLWGNISPLNPYFIAVNELIDSLGLRDRVSIPGFGTEQDVYSSADIVLMTSLSEGFGYPLLEAAYHRLPTVTYDYEFGPRDAVEDGSSGFIVPVGDVDALVARLDELVADAQLRERFGRRAREIFDERFSAEAVVAKYGAVIGPPPGRSLDLSAVFSTDGEEPVPAGAISHRVTRSGLRRTHQVTVRSATALHDVQVDDGERILRPAVRRVGGATVIEFPVGSRGVVSFSTIPGGTDRHYLAGPANGGTLPVLPRLRRDADYGDGTPPVADTLLASRGGAKHVSWRTTPSDLAEFGAQGVDAVTWKLRQLMPSLPTLRGAKPSGDETPPADGAPERTAQEAETGSTSASEPSAEAQPGPDAGAPSTEVPPAAADAPAALSDPDAQADLSTPDASAGAPSAPSAPAGSSGGAAGALGGLGRAVGLPVQAMGSVGRVARTYASTAASMLVKAVAVTEPAPTHREIPRHPWFPVTGGVDSFGAPINSGGGVQVTNAGTEKRPTVRIQGEYDWLELRDGASRRRITPPWSYGEMFERFCAAEREHGLFDITTADGVHLWELGRSALVIQLAEAAGLWGPLAAAQGTVQDVYTGGKRLTTAPSADTVVFDYVRRGQSGYRTAPFVNDRTLFVVQPGADGYPDVDETNMVYPFAEFTQWKKDWRQRWSHLRVPEVDARPFEAALTQALGIRIDLGDHLRNRLAKFLAEREFFTPVFERVQPEEVLIASSHWWAGIGAAAARSGARVSDIQYALTSHYAPSFWFGQKPHYGATRFYAWSDFWAERTNVYDEHVVVPRQQPELTAAIEAPSTEEKRWDVCVISQPRVLRRILTFVQELVAERPELRVVIAPHPAQREIIGQELAASGLEESVDIAEEDTLTTITRSVMAVGTFSTSLWESAALGCPTYVIEVPGFEETLQDVESGLFRLARTPHDLVPYEVPASRHDIFG</sequence>
<evidence type="ECO:0000313" key="5">
    <source>
        <dbReference type="Proteomes" id="UP000274327"/>
    </source>
</evidence>
<dbReference type="CDD" id="cd03801">
    <property type="entry name" value="GT4_PimA-like"/>
    <property type="match status" value="1"/>
</dbReference>
<evidence type="ECO:0000313" key="4">
    <source>
        <dbReference type="EMBL" id="RRR17809.1"/>
    </source>
</evidence>
<dbReference type="Pfam" id="PF00534">
    <property type="entry name" value="Glycos_transf_1"/>
    <property type="match status" value="1"/>
</dbReference>